<evidence type="ECO:0000256" key="1">
    <source>
        <dbReference type="SAM" id="MobiDB-lite"/>
    </source>
</evidence>
<dbReference type="PANTHER" id="PTHR30373:SF2">
    <property type="entry name" value="UPF0603 PROTEIN YGCG"/>
    <property type="match status" value="1"/>
</dbReference>
<proteinExistence type="predicted"/>
<gene>
    <name evidence="4" type="ORF">DC3_46980</name>
</gene>
<organism evidence="4 5">
    <name type="scientific">Deinococcus cellulosilyticus (strain DSM 18568 / NBRC 106333 / KACC 11606 / 5516J-15)</name>
    <dbReference type="NCBI Taxonomy" id="1223518"/>
    <lineage>
        <taxon>Bacteria</taxon>
        <taxon>Thermotogati</taxon>
        <taxon>Deinococcota</taxon>
        <taxon>Deinococci</taxon>
        <taxon>Deinococcales</taxon>
        <taxon>Deinococcaceae</taxon>
        <taxon>Deinococcus</taxon>
    </lineage>
</organism>
<sequence>MKPIHTLFAFFAFTNLTHAQQVLDQSQVIASGQESQMLGALRKDHQVRGYPLQVVTSERSAVQLWNGWNLNAFQKQYAVQLSYNPVLKKAHVKLGSRVSGDASAWSVLITTSFQNREYVRGVQTLLEGLKVRNPLPAPQSNYVTDFAGVLDAQTRKTLNHHLAQMEKQTNLEGTVVVLPSLKTYGAQTVESFALDLFNRWGVGDPRWNRGFMLLVSMEDRKIRIQLGKGYGTALNASTKALIQNTIAPNFKAGRYQRGIQDGTLQLIQLVKRHVNRVVPTQSFGGSQTANLSTDRPQNSPSMSWWEMQVWNFRNFMNELEQVTGGINWWILVPILFPLLAIVIGIIVVVSVMRSALRGGPLPPSRRSGFRHSHHHHHHGHSGAYDDDEARRAFMAGAAASTVTSTWDSSSSSLDSSSSSSDSFSGGSSDSSSGSSGDW</sequence>
<keyword evidence="5" id="KW-1185">Reference proteome</keyword>
<keyword evidence="2" id="KW-1133">Transmembrane helix</keyword>
<keyword evidence="2" id="KW-0812">Transmembrane</keyword>
<feature type="domain" description="TPM" evidence="3">
    <location>
        <begin position="143"/>
        <end position="268"/>
    </location>
</feature>
<dbReference type="Proteomes" id="UP000321306">
    <property type="component" value="Unassembled WGS sequence"/>
</dbReference>
<feature type="compositionally biased region" description="Basic residues" evidence="1">
    <location>
        <begin position="367"/>
        <end position="380"/>
    </location>
</feature>
<keyword evidence="2" id="KW-0472">Membrane</keyword>
<evidence type="ECO:0000259" key="3">
    <source>
        <dbReference type="Pfam" id="PF04536"/>
    </source>
</evidence>
<dbReference type="Pfam" id="PF04536">
    <property type="entry name" value="TPM_phosphatase"/>
    <property type="match status" value="1"/>
</dbReference>
<name>A0A511N8A2_DEIC1</name>
<dbReference type="EMBL" id="BJXB01000027">
    <property type="protein sequence ID" value="GEM49063.1"/>
    <property type="molecule type" value="Genomic_DNA"/>
</dbReference>
<evidence type="ECO:0000256" key="2">
    <source>
        <dbReference type="SAM" id="Phobius"/>
    </source>
</evidence>
<feature type="transmembrane region" description="Helical" evidence="2">
    <location>
        <begin position="328"/>
        <end position="356"/>
    </location>
</feature>
<dbReference type="InterPro" id="IPR007621">
    <property type="entry name" value="TPM_dom"/>
</dbReference>
<evidence type="ECO:0000313" key="4">
    <source>
        <dbReference type="EMBL" id="GEM49063.1"/>
    </source>
</evidence>
<dbReference type="Gene3D" id="3.10.310.50">
    <property type="match status" value="1"/>
</dbReference>
<reference evidence="4 5" key="1">
    <citation type="submission" date="2019-07" db="EMBL/GenBank/DDBJ databases">
        <title>Whole genome shotgun sequence of Deinococcus cellulosilyticus NBRC 106333.</title>
        <authorList>
            <person name="Hosoyama A."/>
            <person name="Uohara A."/>
            <person name="Ohji S."/>
            <person name="Ichikawa N."/>
        </authorList>
    </citation>
    <scope>NUCLEOTIDE SEQUENCE [LARGE SCALE GENOMIC DNA]</scope>
    <source>
        <strain evidence="4 5">NBRC 106333</strain>
    </source>
</reference>
<dbReference type="AlphaFoldDB" id="A0A511N8A2"/>
<dbReference type="RefSeq" id="WP_186816205.1">
    <property type="nucleotide sequence ID" value="NZ_BJXB01000027.1"/>
</dbReference>
<accession>A0A511N8A2</accession>
<feature type="region of interest" description="Disordered" evidence="1">
    <location>
        <begin position="402"/>
        <end position="438"/>
    </location>
</feature>
<feature type="compositionally biased region" description="Low complexity" evidence="1">
    <location>
        <begin position="407"/>
        <end position="438"/>
    </location>
</feature>
<evidence type="ECO:0000313" key="5">
    <source>
        <dbReference type="Proteomes" id="UP000321306"/>
    </source>
</evidence>
<comment type="caution">
    <text evidence="4">The sequence shown here is derived from an EMBL/GenBank/DDBJ whole genome shotgun (WGS) entry which is preliminary data.</text>
</comment>
<dbReference type="PANTHER" id="PTHR30373">
    <property type="entry name" value="UPF0603 PROTEIN YGCG"/>
    <property type="match status" value="1"/>
</dbReference>
<protein>
    <recommendedName>
        <fullName evidence="3">TPM domain-containing protein</fullName>
    </recommendedName>
</protein>
<feature type="region of interest" description="Disordered" evidence="1">
    <location>
        <begin position="360"/>
        <end position="384"/>
    </location>
</feature>